<feature type="binding site" evidence="10">
    <location>
        <begin position="441"/>
        <end position="444"/>
    </location>
    <ligand>
        <name>ATP</name>
        <dbReference type="ChEBI" id="CHEBI:30616"/>
    </ligand>
</feature>
<feature type="binding site" evidence="12">
    <location>
        <begin position="302"/>
        <end position="305"/>
    </location>
    <ligand>
        <name>substrate</name>
    </ligand>
</feature>
<feature type="binding site" evidence="11">
    <location>
        <position position="410"/>
    </location>
    <ligand>
        <name>Mg(2+)</name>
        <dbReference type="ChEBI" id="CHEBI:18420"/>
    </ligand>
</feature>
<feature type="binding site" evidence="11">
    <location>
        <position position="158"/>
    </location>
    <ligand>
        <name>Mg(2+)</name>
        <dbReference type="ChEBI" id="CHEBI:18420"/>
    </ligand>
</feature>
<dbReference type="SUPFAM" id="SSF56059">
    <property type="entry name" value="Glutathione synthetase ATP-binding domain-like"/>
    <property type="match status" value="1"/>
</dbReference>
<evidence type="ECO:0000313" key="15">
    <source>
        <dbReference type="Proteomes" id="UP001166286"/>
    </source>
</evidence>
<dbReference type="PANTHER" id="PTHR11130:SF0">
    <property type="entry name" value="GLUTATHIONE SYNTHETASE"/>
    <property type="match status" value="1"/>
</dbReference>
<keyword evidence="15" id="KW-1185">Reference proteome</keyword>
<dbReference type="InterPro" id="IPR016185">
    <property type="entry name" value="PreATP-grasp_dom_sf"/>
</dbReference>
<keyword evidence="5 9" id="KW-0479">Metal-binding</keyword>
<dbReference type="InterPro" id="IPR014049">
    <property type="entry name" value="Glutathione_synthase_N_euk"/>
</dbReference>
<dbReference type="GO" id="GO:0005524">
    <property type="term" value="F:ATP binding"/>
    <property type="evidence" value="ECO:0007669"/>
    <property type="project" value="UniProtKB-UniRule"/>
</dbReference>
<feature type="binding site" evidence="10">
    <location>
        <position position="417"/>
    </location>
    <ligand>
        <name>ATP</name>
        <dbReference type="ChEBI" id="CHEBI:30616"/>
    </ligand>
</feature>
<evidence type="ECO:0000256" key="12">
    <source>
        <dbReference type="PIRSR" id="PIRSR001558-3"/>
    </source>
</evidence>
<dbReference type="Gene3D" id="3.30.1490.50">
    <property type="match status" value="1"/>
</dbReference>
<dbReference type="PIRSF" id="PIRSF001558">
    <property type="entry name" value="GSHase"/>
    <property type="match status" value="1"/>
</dbReference>
<comment type="cofactor">
    <cofactor evidence="9 11">
        <name>Mg(2+)</name>
        <dbReference type="ChEBI" id="CHEBI:18420"/>
    </cofactor>
    <text evidence="9 11">Binds 1 Mg(2+) ion per subunit.</text>
</comment>
<feature type="binding site" evidence="10">
    <location>
        <position position="467"/>
    </location>
    <ligand>
        <name>ATP</name>
        <dbReference type="ChEBI" id="CHEBI:30616"/>
    </ligand>
</feature>
<dbReference type="InterPro" id="IPR014709">
    <property type="entry name" value="Glutathione_synthase_C_euk"/>
</dbReference>
<comment type="catalytic activity">
    <reaction evidence="9">
        <text>gamma-L-glutamyl-L-cysteine + glycine + ATP = glutathione + ADP + phosphate + H(+)</text>
        <dbReference type="Rhea" id="RHEA:13557"/>
        <dbReference type="ChEBI" id="CHEBI:15378"/>
        <dbReference type="ChEBI" id="CHEBI:30616"/>
        <dbReference type="ChEBI" id="CHEBI:43474"/>
        <dbReference type="ChEBI" id="CHEBI:57305"/>
        <dbReference type="ChEBI" id="CHEBI:57925"/>
        <dbReference type="ChEBI" id="CHEBI:58173"/>
        <dbReference type="ChEBI" id="CHEBI:456216"/>
        <dbReference type="EC" id="6.3.2.3"/>
    </reaction>
</comment>
<comment type="pathway">
    <text evidence="1 9">Sulfur metabolism; glutathione biosynthesis; glutathione from L-cysteine and L-glutamate: step 2/2.</text>
</comment>
<evidence type="ECO:0000256" key="1">
    <source>
        <dbReference type="ARBA" id="ARBA00004965"/>
    </source>
</evidence>
<dbReference type="InterPro" id="IPR014042">
    <property type="entry name" value="Glutathione_synthase_a-hlx"/>
</dbReference>
<feature type="binding site" evidence="12">
    <location>
        <begin position="160"/>
        <end position="163"/>
    </location>
    <ligand>
        <name>substrate</name>
    </ligand>
</feature>
<dbReference type="GO" id="GO:0005829">
    <property type="term" value="C:cytosol"/>
    <property type="evidence" value="ECO:0007669"/>
    <property type="project" value="TreeGrafter"/>
</dbReference>
<organism evidence="14 15">
    <name type="scientific">Cladonia borealis</name>
    <dbReference type="NCBI Taxonomy" id="184061"/>
    <lineage>
        <taxon>Eukaryota</taxon>
        <taxon>Fungi</taxon>
        <taxon>Dikarya</taxon>
        <taxon>Ascomycota</taxon>
        <taxon>Pezizomycotina</taxon>
        <taxon>Lecanoromycetes</taxon>
        <taxon>OSLEUM clade</taxon>
        <taxon>Lecanoromycetidae</taxon>
        <taxon>Lecanorales</taxon>
        <taxon>Lecanorineae</taxon>
        <taxon>Cladoniaceae</taxon>
        <taxon>Cladonia</taxon>
    </lineage>
</organism>
<feature type="binding site" evidence="11">
    <location>
        <position position="156"/>
    </location>
    <ligand>
        <name>Mg(2+)</name>
        <dbReference type="ChEBI" id="CHEBI:18420"/>
    </ligand>
</feature>
<comment type="similarity">
    <text evidence="2 9">Belongs to the eukaryotic GSH synthase family.</text>
</comment>
<feature type="binding site" evidence="10">
    <location>
        <position position="244"/>
    </location>
    <ligand>
        <name>substrate</name>
    </ligand>
</feature>
<dbReference type="Proteomes" id="UP001166286">
    <property type="component" value="Unassembled WGS sequence"/>
</dbReference>
<protein>
    <recommendedName>
        <fullName evidence="9">Glutathione synthetase</fullName>
        <shortName evidence="9">GSH-S</shortName>
        <ecNumber evidence="9">6.3.2.3</ecNumber>
    </recommendedName>
</protein>
<evidence type="ECO:0000259" key="13">
    <source>
        <dbReference type="Pfam" id="PF03199"/>
    </source>
</evidence>
<keyword evidence="4 9" id="KW-0317">Glutathione biosynthesis</keyword>
<dbReference type="AlphaFoldDB" id="A0AA39UAM7"/>
<dbReference type="Pfam" id="PF03199">
    <property type="entry name" value="GSH_synthase"/>
    <property type="match status" value="1"/>
</dbReference>
<keyword evidence="3 9" id="KW-0436">Ligase</keyword>
<dbReference type="Gene3D" id="3.30.1490.80">
    <property type="match status" value="1"/>
</dbReference>
<accession>A0AA39UAM7</accession>
<dbReference type="GO" id="GO:0043295">
    <property type="term" value="F:glutathione binding"/>
    <property type="evidence" value="ECO:0007669"/>
    <property type="project" value="UniProtKB-UniRule"/>
</dbReference>
<feature type="binding site" evidence="10">
    <location>
        <position position="341"/>
    </location>
    <ligand>
        <name>ATP</name>
        <dbReference type="ChEBI" id="CHEBI:30616"/>
    </ligand>
</feature>
<dbReference type="Gene3D" id="3.40.50.1760">
    <property type="entry name" value="Glutathione synthase, substrate-binding domain superfamily, eukaryotic"/>
    <property type="match status" value="1"/>
</dbReference>
<feature type="binding site" evidence="12">
    <location>
        <begin position="509"/>
        <end position="510"/>
    </location>
    <ligand>
        <name>substrate</name>
    </ligand>
</feature>
<dbReference type="EMBL" id="JAFEKC020000009">
    <property type="protein sequence ID" value="KAK0512591.1"/>
    <property type="molecule type" value="Genomic_DNA"/>
</dbReference>
<gene>
    <name evidence="14" type="ORF">JMJ35_004608</name>
</gene>
<reference evidence="14" key="1">
    <citation type="submission" date="2023-03" db="EMBL/GenBank/DDBJ databases">
        <title>Complete genome of Cladonia borealis.</title>
        <authorList>
            <person name="Park H."/>
        </authorList>
    </citation>
    <scope>NUCLEOTIDE SEQUENCE</scope>
    <source>
        <strain evidence="14">ANT050790</strain>
    </source>
</reference>
<feature type="binding site" evidence="10">
    <location>
        <position position="500"/>
    </location>
    <ligand>
        <name>ATP</name>
        <dbReference type="ChEBI" id="CHEBI:30616"/>
    </ligand>
</feature>
<name>A0AA39UAM7_9LECA</name>
<dbReference type="GO" id="GO:0004363">
    <property type="term" value="F:glutathione synthase activity"/>
    <property type="evidence" value="ECO:0007669"/>
    <property type="project" value="UniProtKB-UniRule"/>
</dbReference>
<keyword evidence="8 9" id="KW-0460">Magnesium</keyword>
<dbReference type="GO" id="GO:0000287">
    <property type="term" value="F:magnesium ion binding"/>
    <property type="evidence" value="ECO:0007669"/>
    <property type="project" value="UniProtKB-UniRule"/>
</dbReference>
<evidence type="ECO:0000313" key="14">
    <source>
        <dbReference type="EMBL" id="KAK0512591.1"/>
    </source>
</evidence>
<dbReference type="InterPro" id="IPR004887">
    <property type="entry name" value="GSH_synth_subst-bd"/>
</dbReference>
<dbReference type="Gene3D" id="1.10.1080.10">
    <property type="entry name" value="Glutathione Synthetase, Chain A, domain 3"/>
    <property type="match status" value="1"/>
</dbReference>
<dbReference type="SUPFAM" id="SSF52440">
    <property type="entry name" value="PreATP-grasp domain"/>
    <property type="match status" value="1"/>
</dbReference>
<keyword evidence="7 9" id="KW-0067">ATP-binding</keyword>
<feature type="binding site" evidence="10">
    <location>
        <position position="134"/>
    </location>
    <ligand>
        <name>substrate</name>
    </ligand>
</feature>
<dbReference type="InterPro" id="IPR005615">
    <property type="entry name" value="Glutathione_synthase"/>
</dbReference>
<feature type="domain" description="Glutathione synthase substrate-binding" evidence="13">
    <location>
        <begin position="229"/>
        <end position="338"/>
    </location>
</feature>
<feature type="binding site" evidence="10">
    <location>
        <begin position="406"/>
        <end position="415"/>
    </location>
    <ligand>
        <name>ATP</name>
        <dbReference type="ChEBI" id="CHEBI:30616"/>
    </ligand>
</feature>
<evidence type="ECO:0000256" key="10">
    <source>
        <dbReference type="PIRSR" id="PIRSR001558-1"/>
    </source>
</evidence>
<evidence type="ECO:0000256" key="9">
    <source>
        <dbReference type="PIRNR" id="PIRNR001558"/>
    </source>
</evidence>
<dbReference type="InterPro" id="IPR037013">
    <property type="entry name" value="GSH-S_sub-bd_sf"/>
</dbReference>
<evidence type="ECO:0000256" key="8">
    <source>
        <dbReference type="ARBA" id="ARBA00022842"/>
    </source>
</evidence>
<dbReference type="NCBIfam" id="TIGR01986">
    <property type="entry name" value="glut_syn_euk"/>
    <property type="match status" value="1"/>
</dbReference>
<evidence type="ECO:0000256" key="4">
    <source>
        <dbReference type="ARBA" id="ARBA00022684"/>
    </source>
</evidence>
<feature type="binding site" evidence="10">
    <location>
        <position position="156"/>
    </location>
    <ligand>
        <name>ATP</name>
        <dbReference type="ChEBI" id="CHEBI:30616"/>
    </ligand>
</feature>
<evidence type="ECO:0000256" key="3">
    <source>
        <dbReference type="ARBA" id="ARBA00022598"/>
    </source>
</evidence>
<dbReference type="EC" id="6.3.2.3" evidence="9"/>
<evidence type="ECO:0000256" key="7">
    <source>
        <dbReference type="ARBA" id="ARBA00022840"/>
    </source>
</evidence>
<feature type="binding site" evidence="10">
    <location>
        <position position="506"/>
    </location>
    <ligand>
        <name>ATP</name>
        <dbReference type="ChEBI" id="CHEBI:30616"/>
    </ligand>
</feature>
<feature type="binding site" evidence="12">
    <location>
        <begin position="238"/>
        <end position="240"/>
    </location>
    <ligand>
        <name>substrate</name>
    </ligand>
</feature>
<sequence>MAASLYPDYPPNLTAEQSDYLLTNLKDWSILNGLAVRPSFSFVSEALDPSRSLAVTAPVTLFPSLFPRVCFEEARAIQKAYNELYALIARDEDWLQEIVEELVDVDDFIANLWNIHLTVKKEGYVQPLSLGIFRSDYMVHKDPSHADSKPQIRQVEFNTIASSFGGLAAKVSGLHSHLLSISAYPPTAPSLITKATLPPNPSVKSISRGLVTAHKAYGPSKAKPQLPLCILFVVQDPENNAFDQHALASTIFEEHDVLTFRLPFHKALEHTRIPEDLTSRPLIYEPPHSPGIIYEVTTLYFRAGYAPTEYTSSKSWEARLHLERSAAIKCPSILTHLAGSKKIQQILATPSSPHLERFLATTASAEFIERVRATFAAIYPLDGTPAGKYAIDIATDPDKAKGYVLKPQREGGGNNIYGLKIPPFIRSLGNDSRKYRGHILMELIEPPALRNSIFRNGEVRSGEVIGELGVYGVCLWQHGHDVAELKTLENWEAGYLLRTKGRESEEGGVAAGFGAVDSVCLINV</sequence>
<keyword evidence="6 9" id="KW-0547">Nucleotide-binding</keyword>
<evidence type="ECO:0000256" key="5">
    <source>
        <dbReference type="ARBA" id="ARBA00022723"/>
    </source>
</evidence>
<feature type="binding site" evidence="10">
    <location>
        <position position="498"/>
    </location>
    <ligand>
        <name>substrate</name>
    </ligand>
</feature>
<proteinExistence type="inferred from homology"/>
<comment type="caution">
    <text evidence="14">The sequence shown here is derived from an EMBL/GenBank/DDBJ whole genome shotgun (WGS) entry which is preliminary data.</text>
</comment>
<evidence type="ECO:0000256" key="6">
    <source>
        <dbReference type="ARBA" id="ARBA00022741"/>
    </source>
</evidence>
<evidence type="ECO:0000256" key="11">
    <source>
        <dbReference type="PIRSR" id="PIRSR001558-2"/>
    </source>
</evidence>
<dbReference type="Pfam" id="PF03917">
    <property type="entry name" value="GSH_synth_ATP"/>
    <property type="match status" value="1"/>
</dbReference>
<evidence type="ECO:0000256" key="2">
    <source>
        <dbReference type="ARBA" id="ARBA00010385"/>
    </source>
</evidence>
<dbReference type="Gene3D" id="3.30.470.20">
    <property type="entry name" value="ATP-grasp fold, B domain"/>
    <property type="match status" value="1"/>
</dbReference>
<dbReference type="PANTHER" id="PTHR11130">
    <property type="entry name" value="GLUTATHIONE SYNTHETASE"/>
    <property type="match status" value="1"/>
</dbReference>